<evidence type="ECO:0000313" key="3">
    <source>
        <dbReference type="Proteomes" id="UP000229044"/>
    </source>
</evidence>
<comment type="caution">
    <text evidence="2">The sequence shown here is derived from an EMBL/GenBank/DDBJ whole genome shotgun (WGS) entry which is preliminary data.</text>
</comment>
<dbReference type="PANTHER" id="PTHR10605">
    <property type="entry name" value="HEPARAN SULFATE SULFOTRANSFERASE"/>
    <property type="match status" value="1"/>
</dbReference>
<dbReference type="GO" id="GO:0008146">
    <property type="term" value="F:sulfotransferase activity"/>
    <property type="evidence" value="ECO:0007669"/>
    <property type="project" value="InterPro"/>
</dbReference>
<reference evidence="2 3" key="1">
    <citation type="submission" date="2017-09" db="EMBL/GenBank/DDBJ databases">
        <title>The draft genome sequences of Marinobacter guineae M3B.</title>
        <authorList>
            <person name="Cao J."/>
        </authorList>
    </citation>
    <scope>NUCLEOTIDE SEQUENCE [LARGE SCALE GENOMIC DNA]</scope>
    <source>
        <strain evidence="2 3">M3B</strain>
    </source>
</reference>
<evidence type="ECO:0000256" key="1">
    <source>
        <dbReference type="ARBA" id="ARBA00022679"/>
    </source>
</evidence>
<gene>
    <name evidence="2" type="ORF">CLH62_01795</name>
</gene>
<dbReference type="RefSeq" id="WP_099616439.1">
    <property type="nucleotide sequence ID" value="NZ_KZ319339.1"/>
</dbReference>
<dbReference type="AlphaFoldDB" id="A0A2G1VHU5"/>
<keyword evidence="3" id="KW-1185">Reference proteome</keyword>
<dbReference type="InterPro" id="IPR027417">
    <property type="entry name" value="P-loop_NTPase"/>
</dbReference>
<sequence length="275" mass="32603">MKKAERTSGPDFICIGAQKAGTTWLYDQLVHHPEIWLPVIKELHYFNFARPHPELAGIEEYPWGGSISRMRFLKERPSLETLLWLLRYNFKSKDAAWYRSLFPKDDFRIRGELTPAYSTLDEEGVRYVYESVPDHCRIFMILRDPVERAWSGLKMNYRWRNEKIGEDIESLRRAMLKPTNQIRSSYSNTVPTWERQFGDRFRLFFYQDLVNDPKSFLASILDFLQVDSNWQSPAIEEHSNADNNRVKIPEELYSSLATMIAEDVEFFNDRLLERS</sequence>
<organism evidence="2 3">
    <name type="scientific">Marinobacter guineae</name>
    <dbReference type="NCBI Taxonomy" id="432303"/>
    <lineage>
        <taxon>Bacteria</taxon>
        <taxon>Pseudomonadati</taxon>
        <taxon>Pseudomonadota</taxon>
        <taxon>Gammaproteobacteria</taxon>
        <taxon>Pseudomonadales</taxon>
        <taxon>Marinobacteraceae</taxon>
        <taxon>Marinobacter</taxon>
    </lineage>
</organism>
<dbReference type="Gene3D" id="3.40.50.300">
    <property type="entry name" value="P-loop containing nucleotide triphosphate hydrolases"/>
    <property type="match status" value="1"/>
</dbReference>
<keyword evidence="1" id="KW-0808">Transferase</keyword>
<dbReference type="PANTHER" id="PTHR10605:SF56">
    <property type="entry name" value="BIFUNCTIONAL HEPARAN SULFATE N-DEACETYLASE_N-SULFOTRANSFERASE"/>
    <property type="match status" value="1"/>
</dbReference>
<dbReference type="EMBL" id="NTFI01000001">
    <property type="protein sequence ID" value="PHQ26356.1"/>
    <property type="molecule type" value="Genomic_DNA"/>
</dbReference>
<proteinExistence type="predicted"/>
<dbReference type="Proteomes" id="UP000229044">
    <property type="component" value="Unassembled WGS sequence"/>
</dbReference>
<protein>
    <recommendedName>
        <fullName evidence="4">Sulfotransferase</fullName>
    </recommendedName>
</protein>
<evidence type="ECO:0008006" key="4">
    <source>
        <dbReference type="Google" id="ProtNLM"/>
    </source>
</evidence>
<accession>A0A2G1VHU5</accession>
<dbReference type="InterPro" id="IPR037359">
    <property type="entry name" value="NST/OST"/>
</dbReference>
<dbReference type="OrthoDB" id="9075305at2"/>
<dbReference type="SUPFAM" id="SSF52540">
    <property type="entry name" value="P-loop containing nucleoside triphosphate hydrolases"/>
    <property type="match status" value="1"/>
</dbReference>
<dbReference type="Pfam" id="PF13469">
    <property type="entry name" value="Sulfotransfer_3"/>
    <property type="match status" value="1"/>
</dbReference>
<name>A0A2G1VHU5_9GAMM</name>
<evidence type="ECO:0000313" key="2">
    <source>
        <dbReference type="EMBL" id="PHQ26356.1"/>
    </source>
</evidence>